<evidence type="ECO:0000256" key="4">
    <source>
        <dbReference type="ARBA" id="ARBA00022679"/>
    </source>
</evidence>
<dbReference type="Gene3D" id="3.10.129.110">
    <property type="entry name" value="Polyketide synthase dehydratase"/>
    <property type="match status" value="1"/>
</dbReference>
<evidence type="ECO:0000256" key="6">
    <source>
        <dbReference type="ARBA" id="ARBA00023268"/>
    </source>
</evidence>
<organism evidence="12 13">
    <name type="scientific">Cytospora paraplurivora</name>
    <dbReference type="NCBI Taxonomy" id="2898453"/>
    <lineage>
        <taxon>Eukaryota</taxon>
        <taxon>Fungi</taxon>
        <taxon>Dikarya</taxon>
        <taxon>Ascomycota</taxon>
        <taxon>Pezizomycotina</taxon>
        <taxon>Sordariomycetes</taxon>
        <taxon>Sordariomycetidae</taxon>
        <taxon>Diaporthales</taxon>
        <taxon>Cytosporaceae</taxon>
        <taxon>Cytospora</taxon>
    </lineage>
</organism>
<evidence type="ECO:0000313" key="13">
    <source>
        <dbReference type="Proteomes" id="UP001320245"/>
    </source>
</evidence>
<dbReference type="GO" id="GO:0004312">
    <property type="term" value="F:fatty acid synthase activity"/>
    <property type="evidence" value="ECO:0007669"/>
    <property type="project" value="TreeGrafter"/>
</dbReference>
<dbReference type="InterPro" id="IPR036291">
    <property type="entry name" value="NAD(P)-bd_dom_sf"/>
</dbReference>
<dbReference type="InterPro" id="IPR049900">
    <property type="entry name" value="PKS_mFAS_DH"/>
</dbReference>
<feature type="region of interest" description="N-terminal hotdog fold" evidence="7">
    <location>
        <begin position="926"/>
        <end position="1063"/>
    </location>
</feature>
<keyword evidence="5" id="KW-0560">Oxidoreductase</keyword>
<dbReference type="Gene3D" id="3.40.47.10">
    <property type="match status" value="1"/>
</dbReference>
<dbReference type="PROSITE" id="PS50075">
    <property type="entry name" value="CARRIER"/>
    <property type="match status" value="1"/>
</dbReference>
<feature type="domain" description="Carrier" evidence="9">
    <location>
        <begin position="2394"/>
        <end position="2473"/>
    </location>
</feature>
<comment type="caution">
    <text evidence="12">The sequence shown here is derived from an EMBL/GenBank/DDBJ whole genome shotgun (WGS) entry which is preliminary data.</text>
</comment>
<dbReference type="Gene3D" id="3.30.70.3290">
    <property type="match status" value="1"/>
</dbReference>
<dbReference type="InterPro" id="IPR006162">
    <property type="entry name" value="Ppantetheine_attach_site"/>
</dbReference>
<dbReference type="SMART" id="SM00825">
    <property type="entry name" value="PKS_KS"/>
    <property type="match status" value="1"/>
</dbReference>
<dbReference type="InterPro" id="IPR016035">
    <property type="entry name" value="Acyl_Trfase/lysoPLipase"/>
</dbReference>
<dbReference type="Gene3D" id="3.40.50.720">
    <property type="entry name" value="NAD(P)-binding Rossmann-like Domain"/>
    <property type="match status" value="3"/>
</dbReference>
<keyword evidence="3" id="KW-0489">Methyltransferase</keyword>
<dbReference type="PANTHER" id="PTHR43775">
    <property type="entry name" value="FATTY ACID SYNTHASE"/>
    <property type="match status" value="1"/>
</dbReference>
<dbReference type="GO" id="GO:0031177">
    <property type="term" value="F:phosphopantetheine binding"/>
    <property type="evidence" value="ECO:0007669"/>
    <property type="project" value="InterPro"/>
</dbReference>
<dbReference type="InterPro" id="IPR016036">
    <property type="entry name" value="Malonyl_transacylase_ACP-bd"/>
</dbReference>
<evidence type="ECO:0000259" key="11">
    <source>
        <dbReference type="PROSITE" id="PS52019"/>
    </source>
</evidence>
<evidence type="ECO:0000313" key="12">
    <source>
        <dbReference type="EMBL" id="KAK7739675.1"/>
    </source>
</evidence>
<dbReference type="Pfam" id="PF07993">
    <property type="entry name" value="NAD_binding_4"/>
    <property type="match status" value="1"/>
</dbReference>
<feature type="active site" description="Proton acceptor; for dehydratase activity" evidence="7">
    <location>
        <position position="958"/>
    </location>
</feature>
<dbReference type="Gene3D" id="3.40.50.150">
    <property type="entry name" value="Vaccinia Virus protein VP39"/>
    <property type="match status" value="1"/>
</dbReference>
<dbReference type="InterPro" id="IPR042104">
    <property type="entry name" value="PKS_dehydratase_sf"/>
</dbReference>
<dbReference type="SUPFAM" id="SSF53335">
    <property type="entry name" value="S-adenosyl-L-methionine-dependent methyltransferases"/>
    <property type="match status" value="1"/>
</dbReference>
<dbReference type="PANTHER" id="PTHR43775:SF20">
    <property type="entry name" value="HYBRID PKS-NRPS SYNTHETASE APDA"/>
    <property type="match status" value="1"/>
</dbReference>
<dbReference type="GO" id="GO:0032259">
    <property type="term" value="P:methylation"/>
    <property type="evidence" value="ECO:0007669"/>
    <property type="project" value="UniProtKB-KW"/>
</dbReference>
<dbReference type="SUPFAM" id="SSF53901">
    <property type="entry name" value="Thiolase-like"/>
    <property type="match status" value="1"/>
</dbReference>
<dbReference type="SUPFAM" id="SSF52151">
    <property type="entry name" value="FabD/lysophospholipase-like"/>
    <property type="match status" value="1"/>
</dbReference>
<dbReference type="Pfam" id="PF02801">
    <property type="entry name" value="Ketoacyl-synt_C"/>
    <property type="match status" value="1"/>
</dbReference>
<dbReference type="Pfam" id="PF14765">
    <property type="entry name" value="PS-DH"/>
    <property type="match status" value="1"/>
</dbReference>
<dbReference type="GO" id="GO:0006633">
    <property type="term" value="P:fatty acid biosynthetic process"/>
    <property type="evidence" value="ECO:0007669"/>
    <property type="project" value="InterPro"/>
</dbReference>
<dbReference type="SUPFAM" id="SSF47336">
    <property type="entry name" value="ACP-like"/>
    <property type="match status" value="1"/>
</dbReference>
<dbReference type="CDD" id="cd02440">
    <property type="entry name" value="AdoMet_MTases"/>
    <property type="match status" value="1"/>
</dbReference>
<gene>
    <name evidence="12" type="ORF">SLS53_005642</name>
</gene>
<evidence type="ECO:0000259" key="10">
    <source>
        <dbReference type="PROSITE" id="PS52004"/>
    </source>
</evidence>
<dbReference type="Pfam" id="PF00109">
    <property type="entry name" value="ketoacyl-synt"/>
    <property type="match status" value="1"/>
</dbReference>
<dbReference type="PROSITE" id="PS00606">
    <property type="entry name" value="KS3_1"/>
    <property type="match status" value="1"/>
</dbReference>
<dbReference type="InterPro" id="IPR018201">
    <property type="entry name" value="Ketoacyl_synth_AS"/>
</dbReference>
<dbReference type="EMBL" id="JAJSPL020000022">
    <property type="protein sequence ID" value="KAK7739675.1"/>
    <property type="molecule type" value="Genomic_DNA"/>
</dbReference>
<feature type="domain" description="PKS/mFAS DH" evidence="11">
    <location>
        <begin position="926"/>
        <end position="1234"/>
    </location>
</feature>
<dbReference type="InterPro" id="IPR032821">
    <property type="entry name" value="PKS_assoc"/>
</dbReference>
<dbReference type="InterPro" id="IPR050091">
    <property type="entry name" value="PKS_NRPS_Biosynth_Enz"/>
</dbReference>
<dbReference type="InterPro" id="IPR020807">
    <property type="entry name" value="PKS_DH"/>
</dbReference>
<evidence type="ECO:0000256" key="7">
    <source>
        <dbReference type="PROSITE-ProRule" id="PRU01363"/>
    </source>
</evidence>
<dbReference type="CDD" id="cd00833">
    <property type="entry name" value="PKS"/>
    <property type="match status" value="1"/>
</dbReference>
<dbReference type="InterPro" id="IPR013217">
    <property type="entry name" value="Methyltransf_12"/>
</dbReference>
<name>A0AAN9YFN9_9PEZI</name>
<dbReference type="Pfam" id="PF21089">
    <property type="entry name" value="PKS_DH_N"/>
    <property type="match status" value="1"/>
</dbReference>
<dbReference type="InterPro" id="IPR029063">
    <property type="entry name" value="SAM-dependent_MTases_sf"/>
</dbReference>
<dbReference type="GO" id="GO:0044550">
    <property type="term" value="P:secondary metabolite biosynthetic process"/>
    <property type="evidence" value="ECO:0007669"/>
    <property type="project" value="UniProtKB-ARBA"/>
</dbReference>
<dbReference type="PROSITE" id="PS00012">
    <property type="entry name" value="PHOSPHOPANTETHEINE"/>
    <property type="match status" value="1"/>
</dbReference>
<dbReference type="PROSITE" id="PS52004">
    <property type="entry name" value="KS3_2"/>
    <property type="match status" value="1"/>
</dbReference>
<dbReference type="GO" id="GO:0004315">
    <property type="term" value="F:3-oxoacyl-[acyl-carrier-protein] synthase activity"/>
    <property type="evidence" value="ECO:0007669"/>
    <property type="project" value="InterPro"/>
</dbReference>
<evidence type="ECO:0000256" key="1">
    <source>
        <dbReference type="ARBA" id="ARBA00022450"/>
    </source>
</evidence>
<dbReference type="InterPro" id="IPR014031">
    <property type="entry name" value="Ketoacyl_synth_C"/>
</dbReference>
<feature type="active site" description="Proton donor; for dehydratase activity" evidence="7">
    <location>
        <position position="1137"/>
    </location>
</feature>
<keyword evidence="13" id="KW-1185">Reference proteome</keyword>
<dbReference type="InterPro" id="IPR036736">
    <property type="entry name" value="ACP-like_sf"/>
</dbReference>
<evidence type="ECO:0000256" key="5">
    <source>
        <dbReference type="ARBA" id="ARBA00023002"/>
    </source>
</evidence>
<dbReference type="SMART" id="SM00827">
    <property type="entry name" value="PKS_AT"/>
    <property type="match status" value="1"/>
</dbReference>
<dbReference type="GO" id="GO:0016491">
    <property type="term" value="F:oxidoreductase activity"/>
    <property type="evidence" value="ECO:0007669"/>
    <property type="project" value="UniProtKB-KW"/>
</dbReference>
<dbReference type="InterPro" id="IPR014030">
    <property type="entry name" value="Ketoacyl_synth_N"/>
</dbReference>
<dbReference type="InterPro" id="IPR001227">
    <property type="entry name" value="Ac_transferase_dom_sf"/>
</dbReference>
<dbReference type="InterPro" id="IPR049552">
    <property type="entry name" value="PKS_DH_N"/>
</dbReference>
<dbReference type="SUPFAM" id="SSF55048">
    <property type="entry name" value="Probable ACP-binding domain of malonyl-CoA ACP transacylase"/>
    <property type="match status" value="1"/>
</dbReference>
<dbReference type="InterPro" id="IPR013120">
    <property type="entry name" value="FAR_NAD-bd"/>
</dbReference>
<dbReference type="Pfam" id="PF16197">
    <property type="entry name" value="KAsynt_C_assoc"/>
    <property type="match status" value="1"/>
</dbReference>
<dbReference type="SMART" id="SM00826">
    <property type="entry name" value="PKS_DH"/>
    <property type="match status" value="1"/>
</dbReference>
<protein>
    <submittedName>
        <fullName evidence="12">Type I Iterative PKS</fullName>
    </submittedName>
</protein>
<dbReference type="Pfam" id="PF08659">
    <property type="entry name" value="KR"/>
    <property type="match status" value="1"/>
</dbReference>
<keyword evidence="2" id="KW-0597">Phosphoprotein</keyword>
<dbReference type="InterPro" id="IPR020806">
    <property type="entry name" value="PKS_PP-bd"/>
</dbReference>
<dbReference type="InterPro" id="IPR009081">
    <property type="entry name" value="PP-bd_ACP"/>
</dbReference>
<dbReference type="Pfam" id="PF08242">
    <property type="entry name" value="Methyltransf_12"/>
    <property type="match status" value="1"/>
</dbReference>
<reference evidence="12 13" key="1">
    <citation type="journal article" date="2023" name="PLoS ONE">
        <title>Cytospora paraplurivora sp. nov. isolated from orchards with fruit tree decline syndrome in Ontario, Canada.</title>
        <authorList>
            <person name="Ilyukhin E."/>
            <person name="Nguyen H.D.T."/>
            <person name="Castle A.J."/>
            <person name="Ellouze W."/>
        </authorList>
    </citation>
    <scope>NUCLEOTIDE SEQUENCE [LARGE SCALE GENOMIC DNA]</scope>
    <source>
        <strain evidence="12 13">FDS-564</strain>
    </source>
</reference>
<feature type="domain" description="Ketosynthase family 3 (KS3)" evidence="10">
    <location>
        <begin position="3"/>
        <end position="425"/>
    </location>
</feature>
<dbReference type="InterPro" id="IPR016039">
    <property type="entry name" value="Thiolase-like"/>
</dbReference>
<dbReference type="InterPro" id="IPR013968">
    <property type="entry name" value="PKS_KR"/>
</dbReference>
<keyword evidence="6" id="KW-0511">Multifunctional enzyme</keyword>
<evidence type="ECO:0000256" key="8">
    <source>
        <dbReference type="SAM" id="MobiDB-lite"/>
    </source>
</evidence>
<dbReference type="InterPro" id="IPR014043">
    <property type="entry name" value="Acyl_transferase_dom"/>
</dbReference>
<dbReference type="PROSITE" id="PS52019">
    <property type="entry name" value="PKS_MFAS_DH"/>
    <property type="match status" value="1"/>
</dbReference>
<dbReference type="SUPFAM" id="SSF51735">
    <property type="entry name" value="NAD(P)-binding Rossmann-fold domains"/>
    <property type="match status" value="2"/>
</dbReference>
<accession>A0AAN9YFN9</accession>
<dbReference type="Pfam" id="PF00550">
    <property type="entry name" value="PP-binding"/>
    <property type="match status" value="1"/>
</dbReference>
<dbReference type="InterPro" id="IPR049551">
    <property type="entry name" value="PKS_DH_C"/>
</dbReference>
<evidence type="ECO:0000259" key="9">
    <source>
        <dbReference type="PROSITE" id="PS50075"/>
    </source>
</evidence>
<keyword evidence="1" id="KW-0596">Phosphopantetheine</keyword>
<dbReference type="InterPro" id="IPR020841">
    <property type="entry name" value="PKS_Beta-ketoAc_synthase_dom"/>
</dbReference>
<dbReference type="Proteomes" id="UP001320245">
    <property type="component" value="Unassembled WGS sequence"/>
</dbReference>
<dbReference type="SMART" id="SM00823">
    <property type="entry name" value="PKS_PP"/>
    <property type="match status" value="1"/>
</dbReference>
<keyword evidence="4" id="KW-0808">Transferase</keyword>
<dbReference type="GO" id="GO:0008168">
    <property type="term" value="F:methyltransferase activity"/>
    <property type="evidence" value="ECO:0007669"/>
    <property type="project" value="UniProtKB-KW"/>
</dbReference>
<feature type="compositionally biased region" description="Polar residues" evidence="8">
    <location>
        <begin position="2497"/>
        <end position="2520"/>
    </location>
</feature>
<dbReference type="SMART" id="SM00822">
    <property type="entry name" value="PKS_KR"/>
    <property type="match status" value="1"/>
</dbReference>
<sequence length="2887" mass="316827">MSSEPIAIVGSACRFAGNANSPSRLWGLLKDPRDLRQEIPGSRFNAKGFYHPDGSYHGQSNVSHAYFVDDDMAAFDAEFFGIRPAEAKAMDPQQRYLMEVAFEGLEAAGMLISDLRGSDTSVYVGVMFDDYGNRTGRSILSNRISHFFDWHGPSVTIDTACSSSLVAVHMAIQALRSGDSRMSLACGSNLIIGPESFIIESKLKMLSPDGRSRMWDQGANGYARGDGVACVVLKTLRAALEDGDHIECLIRETGLNQDGATAGITMPRAEAQEALIRSTYAKAGLDLQAVKDRPQYFEAHGTGTPAGDPVEAEAIHKAFFEGQRGGLELGGGDPLYVGSIKTVLGHTEGTAGVAAIIKASLALQHSIVPPNLLFDKLADSVAPFYKNVEILGTARQWPNTSGTVRRASVNSFGFGGTNAHAILESYERDGTTASVSGERTQLFTPFVFSATSEKSLRAMISAYAGYLGCEGLRVSPRDLAYTLRERRACFRYRVPVTASSIEDLKNRILASLADEDARVGTEALPNVKNQVPRILGIFTGQGAQYPRMAAELIERSEKAREIIQTLETYLAQLGIDSPAWSLQAEILADASSSRVHEAVISQPLCTAVQILLVDMLKLAGVQFDAVVGHSSGEIAAAYAAGYLTSRDAMCIAYYHGSHINNAASPNGNDIQGAMLAVGSSMEYAEELCSDPLFQGRITVAASNSSSSVTISGDEDAIAELQLVLEDEQKFNRRLKVDKAYHSRHMLPCFEPYMASLRNANIRHQVPTGTRTWYSSVHHGLSDPAEGLGDLYWAENLTKPVLFSQALGAALAAGSYDVAIEVGAHPALKGPATQAIQSTLGSEIPYVGILRRGTDAVEASSSGLGALWSHLGNDHIDLGGYERALTGHKQHLRIVKGLPTYQWDHSTRHWHESRSSRKMRLRSQIVHPLLGEISVDSAPHHMSWKNLLRVGEMPWLEGHQVQDQVVFPAAGYLTSALEASRVLAEDNSIGLRLVDFRDFTIHRAVAFPSSDTSLEARIEMADVSRDQHTNRIRAKFTYSAALEPLAEDLSLVASGAVEIHLGEASRNLLPARTPDLPHMIDVETDRFYQSLKDLGYDFDGRFRSLSSLRRKYGRSSCLVNLPKSGDDLDLLIHPAELDAVFQSCILAYSYPYDQMIRSLHLPTTIGRIRINPAVLVKVNKRVKDEFGPVKAVIKPQGPGQKGICGYVDFYIQDCPHAAIQIQDAKFEALGGLAEEDRRVFSKVNWFPSNPNGGLAGQEIYLGQEHRDMVELLERVATFHLRKFHREVATDDPIRSEFPTNWYLNYARYITEMVDNGTHKWARPEWLQDTAEDIERFTEPYSAVPDVEIMQLVGKQMPRVFRGEANMLEQFRQNDILDRYYAGGLGLKESAQWVGRTVKQLTDRYPHMNILETGAGTGGATKAVFREINDNFQSYTFTDISAAFFENASNVFSQQKDRIIFKLFNAEEDPVKQGFVEGSYDLVIAFFVIHATSDLGEALRNIRKLLKPGGFLVVGEGQEGMNGVASSGFIFGTLPGWWLGVDKGRVLSPHVSPEEWDKLLRENGFSGVDCHSSDTFKDVLNVYHFATQAVDDQVRFLREPLSKKRLAWRPTPIKRLFLVGGETSRTQSLVRGLKSIFTNELAGEVHDFSSLLRINYDLVDVDSTVISLTELDKPVFKGITSETFGAFKKMFETGKTLLWVTSGRLDDEPYSNMTVGFGRTAAHECPDLRLQQLDIADPLHTRPEMIAEVILRLHASGSLPKDLVWTSEPEIVVDKNGRETVSRLRPITQLNDRYNSSRRVIVREMGAKNRPPISVHVNADETIIKELSRYEASAAKDNASEDNITLQTTYTLASAIKSPIGNKFLALGLLTGTDIPYLALVPSLASELTIPSEAAVPMHIPGIAVEKMLPVIGAHLIAIHVLTPLYSGQTLLVHNASGLIAEAISSQAKARGVKVIYAVDSGGGEHFPDSWIRVPDYVRQADLADVLDAAPSGFVNLSSDSTANLDNEAAILSVLPPSCSKVTAKTLFSFVGSESKPALASVLGEVLRRAIGYVGQGALAGSYTPQFAALDQLARGVLTLEDHLAVIDFTAAASLPVRAARLDTRPMFKGRRRTYWIVGMSGALGISLCDWMISSGARNIVMTSRDPDISEEWISAHKRKGANVLVVPCDVTNERALKDAHELIVSRLPPIAGIFQGAMVLRDVSIHNMTYQQLIDVIRPKVDGSIYLDRIFYEVDLDFFILVSSINSVIGNWGQANYAAANTFMCSLAAQRRKRGLRAATVNAGAIIGAGYMERESRRALDLIVQKLNMMHMSEEDWCQALCEAIDASRLDSPHGPELTTGLSDIAFDSPNAPNWFSNPKFSSFVIHRGIGWQDKKEEKVGTSIRDLLQSCTSSIDLQEIIKRAFAAQLRNILQVTTSDDDLMASRSSEIGLDSLVSVDIRSWFLKALGVSIPVLQIMGNDTMSNLVQHAAEAIPTEMTPILSKGPIDGANNREDDNITSPSLRSHPSNLTPEASESSMPTTPREASDIGKIDWIAESTPPADLAELARTRGSHPVVPPRVIVLTGAGGLLGHNLLQYLLESLSAVKIHCIALRNLASRLHDKQLPDSPRVTYYEGDLAAPLLGLTSEEASAIFAEADVVIHNGADTSHMKYYKDLKATNVGSTATLVRLCLPRGIPIHYVSSAGVAIYHNELEFPEVSITGPKSSLPAADGSFGYGCSKWTNERFLEQVQRLYDLRVYIHRPSTIIREGEDTRGTKAQMDWVNALLHYSREIRAVPLVENNRGALDLVYVRTCCGDITRHILDDSDKARREVVYVHEVGDVVVPFQQLRHWNIGLDGPEGVVFEVLPMREWVAKAIVAGLHPAVAALIETMDSPGMPDYPRLLKNRP</sequence>
<dbReference type="InterPro" id="IPR057326">
    <property type="entry name" value="KR_dom"/>
</dbReference>
<evidence type="ECO:0000256" key="2">
    <source>
        <dbReference type="ARBA" id="ARBA00022553"/>
    </source>
</evidence>
<feature type="region of interest" description="C-terminal hotdog fold" evidence="7">
    <location>
        <begin position="1078"/>
        <end position="1234"/>
    </location>
</feature>
<dbReference type="Pfam" id="PF00698">
    <property type="entry name" value="Acyl_transf_1"/>
    <property type="match status" value="1"/>
</dbReference>
<proteinExistence type="predicted"/>
<dbReference type="Gene3D" id="3.40.366.10">
    <property type="entry name" value="Malonyl-Coenzyme A Acyl Carrier Protein, domain 2"/>
    <property type="match status" value="1"/>
</dbReference>
<evidence type="ECO:0000256" key="3">
    <source>
        <dbReference type="ARBA" id="ARBA00022603"/>
    </source>
</evidence>
<feature type="region of interest" description="Disordered" evidence="8">
    <location>
        <begin position="2476"/>
        <end position="2525"/>
    </location>
</feature>